<evidence type="ECO:0000256" key="1">
    <source>
        <dbReference type="SAM" id="MobiDB-lite"/>
    </source>
</evidence>
<dbReference type="SUPFAM" id="SSF53474">
    <property type="entry name" value="alpha/beta-Hydrolases"/>
    <property type="match status" value="1"/>
</dbReference>
<dbReference type="InterPro" id="IPR050266">
    <property type="entry name" value="AB_hydrolase_sf"/>
</dbReference>
<dbReference type="PANTHER" id="PTHR43798:SF5">
    <property type="entry name" value="MONOACYLGLYCEROL LIPASE ABHD6"/>
    <property type="match status" value="1"/>
</dbReference>
<dbReference type="RefSeq" id="WP_276235596.1">
    <property type="nucleotide sequence ID" value="NZ_CP119802.1"/>
</dbReference>
<keyword evidence="3" id="KW-0378">Hydrolase</keyword>
<accession>A0ABD5ZMK6</accession>
<evidence type="ECO:0000313" key="4">
    <source>
        <dbReference type="Proteomes" id="UP001596398"/>
    </source>
</evidence>
<dbReference type="Pfam" id="PF00561">
    <property type="entry name" value="Abhydrolase_1"/>
    <property type="match status" value="1"/>
</dbReference>
<evidence type="ECO:0000259" key="2">
    <source>
        <dbReference type="Pfam" id="PF00561"/>
    </source>
</evidence>
<comment type="caution">
    <text evidence="3">The sequence shown here is derived from an EMBL/GenBank/DDBJ whole genome shotgun (WGS) entry which is preliminary data.</text>
</comment>
<dbReference type="Proteomes" id="UP001596398">
    <property type="component" value="Unassembled WGS sequence"/>
</dbReference>
<dbReference type="InterPro" id="IPR000073">
    <property type="entry name" value="AB_hydrolase_1"/>
</dbReference>
<dbReference type="PANTHER" id="PTHR43798">
    <property type="entry name" value="MONOACYLGLYCEROL LIPASE"/>
    <property type="match status" value="1"/>
</dbReference>
<name>A0ABD5ZMK6_9EURY</name>
<dbReference type="EMBL" id="JBHTAP010000001">
    <property type="protein sequence ID" value="MFC7234592.1"/>
    <property type="molecule type" value="Genomic_DNA"/>
</dbReference>
<dbReference type="AlphaFoldDB" id="A0ABD5ZMK6"/>
<proteinExistence type="predicted"/>
<gene>
    <name evidence="3" type="ORF">ACFQJ4_04585</name>
</gene>
<feature type="domain" description="AB hydrolase-1" evidence="2">
    <location>
        <begin position="34"/>
        <end position="289"/>
    </location>
</feature>
<dbReference type="Gene3D" id="3.40.50.1820">
    <property type="entry name" value="alpha/beta hydrolase"/>
    <property type="match status" value="1"/>
</dbReference>
<dbReference type="GO" id="GO:0016787">
    <property type="term" value="F:hydrolase activity"/>
    <property type="evidence" value="ECO:0007669"/>
    <property type="project" value="UniProtKB-KW"/>
</dbReference>
<protein>
    <submittedName>
        <fullName evidence="3">Alpha/beta hydrolase</fullName>
    </submittedName>
</protein>
<reference evidence="3 4" key="1">
    <citation type="journal article" date="2019" name="Int. J. Syst. Evol. Microbiol.">
        <title>The Global Catalogue of Microorganisms (GCM) 10K type strain sequencing project: providing services to taxonomists for standard genome sequencing and annotation.</title>
        <authorList>
            <consortium name="The Broad Institute Genomics Platform"/>
            <consortium name="The Broad Institute Genome Sequencing Center for Infectious Disease"/>
            <person name="Wu L."/>
            <person name="Ma J."/>
        </authorList>
    </citation>
    <scope>NUCLEOTIDE SEQUENCE [LARGE SCALE GENOMIC DNA]</scope>
    <source>
        <strain evidence="3 4">DT85</strain>
    </source>
</reference>
<feature type="region of interest" description="Disordered" evidence="1">
    <location>
        <begin position="85"/>
        <end position="106"/>
    </location>
</feature>
<dbReference type="InterPro" id="IPR029058">
    <property type="entry name" value="AB_hydrolase_fold"/>
</dbReference>
<dbReference type="GeneID" id="79266260"/>
<keyword evidence="4" id="KW-1185">Reference proteome</keyword>
<sequence length="308" mass="33179">MDTDPDPGTVVAADGTTLRLWELPPADPERADEAVLFVHGSITSSRALFDPPVERESERDRSYSWLHATAEAGRAAFALDVRGYGDSDRPPELDDPPAANDPPVRAPTAAGDVAAAVERLRGEFDAVHLVGVSWGTMVCGRYVAERPAPVASLTQCAPVYLPPWTFDEIAAALNVDADLDAYYYQRYDAVSDRQGGDDDLFEAIWTTQVESKQGVDADTYLAQAGALADSKAASEGERVYDAGAVDVPTLVVRGSADAISVREDALGLYDELDCEREYAEVGGADHYAMHGDRRAALYAATNAFYDRV</sequence>
<evidence type="ECO:0000313" key="3">
    <source>
        <dbReference type="EMBL" id="MFC7234592.1"/>
    </source>
</evidence>
<organism evidence="3 4">
    <name type="scientific">Halosegnis marinus</name>
    <dbReference type="NCBI Taxonomy" id="3034023"/>
    <lineage>
        <taxon>Archaea</taxon>
        <taxon>Methanobacteriati</taxon>
        <taxon>Methanobacteriota</taxon>
        <taxon>Stenosarchaea group</taxon>
        <taxon>Halobacteria</taxon>
        <taxon>Halobacteriales</taxon>
        <taxon>Natronomonadaceae</taxon>
        <taxon>Halosegnis</taxon>
    </lineage>
</organism>